<sequence length="385" mass="42788">MNTARFALLPRDGLFCKDGRGWYTSDVGRSHSYAWPPPSTLRGALRAVWGQRALQVRGARAPSAEEWEQATQGVSLGRMLSLRRPLEEPFAPRHRMWPTPADALVVGGRVRRLLPRPHPEVHTLGTEDDDALEALWRPMAPAGKPKPPLPFWTEESLVGWLRGQAPSSPGVTGPERRVDVRVTLNAASQTAEPGMLYQAEVLEMLDGEEREWALGLECTHPGEASGFPWGPVGLGGKRRLALAEPVQAELFTAPRELPDRSPGLRLILATPAHFRRGWLPDGLEREEHEGRPCWMGELPGVEGRVVLRAALVNRPMELSTWDMARGKPRPTRRLVPAGSTYFFERVDGRPFTALKTLWLAAWGSDHEEGLGRVLPGSWNPNEEDT</sequence>
<gene>
    <name evidence="1" type="ORF">BON30_46060</name>
</gene>
<proteinExistence type="predicted"/>
<dbReference type="InterPro" id="IPR019117">
    <property type="entry name" value="CRISPR-assoc_protein_Cmr3"/>
</dbReference>
<evidence type="ECO:0008006" key="3">
    <source>
        <dbReference type="Google" id="ProtNLM"/>
    </source>
</evidence>
<dbReference type="OrthoDB" id="6162707at2"/>
<evidence type="ECO:0000313" key="1">
    <source>
        <dbReference type="EMBL" id="OJH33896.1"/>
    </source>
</evidence>
<dbReference type="Proteomes" id="UP000182229">
    <property type="component" value="Unassembled WGS sequence"/>
</dbReference>
<name>A0A1L9AV73_9BACT</name>
<dbReference type="AlphaFoldDB" id="A0A1L9AV73"/>
<reference evidence="1 2" key="2">
    <citation type="submission" date="2016-12" db="EMBL/GenBank/DDBJ databases">
        <title>Draft Genome Sequence of Cystobacter ferrugineus Strain Cbfe23.</title>
        <authorList>
            <person name="Akbar S."/>
            <person name="Dowd S.E."/>
            <person name="Stevens D.C."/>
        </authorList>
    </citation>
    <scope>NUCLEOTIDE SEQUENCE [LARGE SCALE GENOMIC DNA]</scope>
    <source>
        <strain evidence="1 2">Cbfe23</strain>
    </source>
</reference>
<evidence type="ECO:0000313" key="2">
    <source>
        <dbReference type="Proteomes" id="UP000182229"/>
    </source>
</evidence>
<accession>A0A1L9AV73</accession>
<keyword evidence="2" id="KW-1185">Reference proteome</keyword>
<dbReference type="RefSeq" id="WP_071905012.1">
    <property type="nucleotide sequence ID" value="NZ_MPIN01000025.1"/>
</dbReference>
<dbReference type="EMBL" id="MPIN01000025">
    <property type="protein sequence ID" value="OJH33896.1"/>
    <property type="molecule type" value="Genomic_DNA"/>
</dbReference>
<organism evidence="1 2">
    <name type="scientific">Cystobacter ferrugineus</name>
    <dbReference type="NCBI Taxonomy" id="83449"/>
    <lineage>
        <taxon>Bacteria</taxon>
        <taxon>Pseudomonadati</taxon>
        <taxon>Myxococcota</taxon>
        <taxon>Myxococcia</taxon>
        <taxon>Myxococcales</taxon>
        <taxon>Cystobacterineae</taxon>
        <taxon>Archangiaceae</taxon>
        <taxon>Cystobacter</taxon>
    </lineage>
</organism>
<dbReference type="Pfam" id="PF09700">
    <property type="entry name" value="Cas_Cmr3"/>
    <property type="match status" value="1"/>
</dbReference>
<protein>
    <recommendedName>
        <fullName evidence="3">CRISPR-associated protein Crm3</fullName>
    </recommendedName>
</protein>
<dbReference type="Gene3D" id="2.60.40.4350">
    <property type="match status" value="1"/>
</dbReference>
<comment type="caution">
    <text evidence="1">The sequence shown here is derived from an EMBL/GenBank/DDBJ whole genome shotgun (WGS) entry which is preliminary data.</text>
</comment>
<dbReference type="STRING" id="83449.BON30_46060"/>
<reference evidence="2" key="1">
    <citation type="submission" date="2016-11" db="EMBL/GenBank/DDBJ databases">
        <authorList>
            <person name="Shukria A."/>
            <person name="Stevens D.C."/>
        </authorList>
    </citation>
    <scope>NUCLEOTIDE SEQUENCE [LARGE SCALE GENOMIC DNA]</scope>
    <source>
        <strain evidence="2">Cbfe23</strain>
    </source>
</reference>